<dbReference type="Proteomes" id="UP001501196">
    <property type="component" value="Unassembled WGS sequence"/>
</dbReference>
<name>A0ABP5FUA0_9MICO</name>
<organism evidence="2 3">
    <name type="scientific">Agromyces tropicus</name>
    <dbReference type="NCBI Taxonomy" id="555371"/>
    <lineage>
        <taxon>Bacteria</taxon>
        <taxon>Bacillati</taxon>
        <taxon>Actinomycetota</taxon>
        <taxon>Actinomycetes</taxon>
        <taxon>Micrococcales</taxon>
        <taxon>Microbacteriaceae</taxon>
        <taxon>Agromyces</taxon>
    </lineage>
</organism>
<comment type="caution">
    <text evidence="2">The sequence shown here is derived from an EMBL/GenBank/DDBJ whole genome shotgun (WGS) entry which is preliminary data.</text>
</comment>
<reference evidence="3" key="1">
    <citation type="journal article" date="2019" name="Int. J. Syst. Evol. Microbiol.">
        <title>The Global Catalogue of Microorganisms (GCM) 10K type strain sequencing project: providing services to taxonomists for standard genome sequencing and annotation.</title>
        <authorList>
            <consortium name="The Broad Institute Genomics Platform"/>
            <consortium name="The Broad Institute Genome Sequencing Center for Infectious Disease"/>
            <person name="Wu L."/>
            <person name="Ma J."/>
        </authorList>
    </citation>
    <scope>NUCLEOTIDE SEQUENCE [LARGE SCALE GENOMIC DNA]</scope>
    <source>
        <strain evidence="3">JCM 15672</strain>
    </source>
</reference>
<evidence type="ECO:0000313" key="2">
    <source>
        <dbReference type="EMBL" id="GAA2034233.1"/>
    </source>
</evidence>
<feature type="region of interest" description="Disordered" evidence="1">
    <location>
        <begin position="45"/>
        <end position="81"/>
    </location>
</feature>
<gene>
    <name evidence="2" type="ORF">GCM10009819_18010</name>
</gene>
<dbReference type="EMBL" id="BAAAPW010000002">
    <property type="protein sequence ID" value="GAA2034233.1"/>
    <property type="molecule type" value="Genomic_DNA"/>
</dbReference>
<accession>A0ABP5FUA0</accession>
<protein>
    <submittedName>
        <fullName evidence="2">Uncharacterized protein</fullName>
    </submittedName>
</protein>
<sequence>MQRELRLVLLAGRRRIAVRAGARGIRSIVAHATTLARARRACAAGTGEGSGAHAGPLATGRVVQPSNSTFPRHAMPGLGTWGSSFSPARTYMP</sequence>
<keyword evidence="3" id="KW-1185">Reference proteome</keyword>
<evidence type="ECO:0000256" key="1">
    <source>
        <dbReference type="SAM" id="MobiDB-lite"/>
    </source>
</evidence>
<evidence type="ECO:0000313" key="3">
    <source>
        <dbReference type="Proteomes" id="UP001501196"/>
    </source>
</evidence>
<proteinExistence type="predicted"/>